<evidence type="ECO:0000256" key="7">
    <source>
        <dbReference type="ARBA" id="ARBA00022777"/>
    </source>
</evidence>
<keyword evidence="6" id="KW-0547">Nucleotide-binding</keyword>
<dbReference type="PROSITE" id="PS01152">
    <property type="entry name" value="HESB"/>
    <property type="match status" value="1"/>
</dbReference>
<evidence type="ECO:0000256" key="2">
    <source>
        <dbReference type="ARBA" id="ARBA00010507"/>
    </source>
</evidence>
<dbReference type="InterPro" id="IPR035903">
    <property type="entry name" value="HesB-like_dom_sf"/>
</dbReference>
<dbReference type="GO" id="GO:0004674">
    <property type="term" value="F:protein serine/threonine kinase activity"/>
    <property type="evidence" value="ECO:0007669"/>
    <property type="project" value="UniProtKB-KW"/>
</dbReference>
<dbReference type="InterPro" id="IPR016092">
    <property type="entry name" value="ATAP"/>
</dbReference>
<evidence type="ECO:0000256" key="3">
    <source>
        <dbReference type="ARBA" id="ARBA00012513"/>
    </source>
</evidence>
<evidence type="ECO:0000259" key="12">
    <source>
        <dbReference type="PROSITE" id="PS50011"/>
    </source>
</evidence>
<sequence>MKIFDCFKEKSTGATIRRQRKLSLSEFRGAVSWSKHLVSSGGEIEEGREEEWSADMSQLLIGGKFAAGRHSRIYHGRYKGREVAIKLMSQPEEDPALAAALERQFTSEVALLFRLHHPNIITLVAACKKPPVFCIITEYMAGGSLRKYLHNHEPHSLPHSLVLKLALDIARGMSYLHSQGIIHRDLKSENILVGEDLSLKVADFGISCLESQCRSGKGFTSTHRWMAPEMIKEKIHTRKVDVYSFGIVLWELLTALIPFHDMTPEQAAYAVAHKNARPALPASCPLAFSHLMKNNPILRRRDWGLGFRSSAQLVEYLLSSWFIGSSESPRVEGGGRGESGQKMASSALKAAAGKVGTAARKQALTLTDAAAARIRQLLNLRQQPYLRLGVKARGCSGLSYTLNYADEKGKFDELVEDKGVKILVDPKALMHVIGTKMDFVDDALKSEFIFINPNSKGQCGCGESFMTSSSSQR</sequence>
<evidence type="ECO:0000313" key="14">
    <source>
        <dbReference type="Proteomes" id="UP001222027"/>
    </source>
</evidence>
<dbReference type="InterPro" id="IPR000361">
    <property type="entry name" value="ATAP_core_dom"/>
</dbReference>
<dbReference type="EMBL" id="JAQQAF010000004">
    <property type="protein sequence ID" value="KAJ8492393.1"/>
    <property type="molecule type" value="Genomic_DNA"/>
</dbReference>
<comment type="similarity">
    <text evidence="2">Belongs to the protein kinase superfamily. TKL Ser/Thr protein kinase family. RAF subfamily.</text>
</comment>
<evidence type="ECO:0000256" key="5">
    <source>
        <dbReference type="ARBA" id="ARBA00022679"/>
    </source>
</evidence>
<dbReference type="InterPro" id="IPR017870">
    <property type="entry name" value="FeS_cluster_insertion_CS"/>
</dbReference>
<comment type="function">
    <text evidence="11">Involved in the assembly of mitochondrial iron-sulfur proteins. Probably involved in the binding of an intermediate of Fe/S cluster assembly.</text>
</comment>
<dbReference type="FunFam" id="2.60.300.12:FF:000001">
    <property type="entry name" value="Iron-binding protein IscA"/>
    <property type="match status" value="1"/>
</dbReference>
<evidence type="ECO:0000256" key="9">
    <source>
        <dbReference type="ARBA" id="ARBA00047899"/>
    </source>
</evidence>
<dbReference type="SUPFAM" id="SSF56112">
    <property type="entry name" value="Protein kinase-like (PK-like)"/>
    <property type="match status" value="1"/>
</dbReference>
<dbReference type="NCBIfam" id="TIGR00049">
    <property type="entry name" value="iron-sulfur cluster assembly accessory protein"/>
    <property type="match status" value="1"/>
</dbReference>
<keyword evidence="5" id="KW-0808">Transferase</keyword>
<comment type="caution">
    <text evidence="13">The sequence shown here is derived from an EMBL/GenBank/DDBJ whole genome shotgun (WGS) entry which is preliminary data.</text>
</comment>
<dbReference type="GO" id="GO:0051536">
    <property type="term" value="F:iron-sulfur cluster binding"/>
    <property type="evidence" value="ECO:0007669"/>
    <property type="project" value="InterPro"/>
</dbReference>
<dbReference type="Pfam" id="PF01521">
    <property type="entry name" value="Fe-S_biosyn"/>
    <property type="match status" value="1"/>
</dbReference>
<comment type="catalytic activity">
    <reaction evidence="10">
        <text>L-seryl-[protein] + ATP = O-phospho-L-seryl-[protein] + ADP + H(+)</text>
        <dbReference type="Rhea" id="RHEA:17989"/>
        <dbReference type="Rhea" id="RHEA-COMP:9863"/>
        <dbReference type="Rhea" id="RHEA-COMP:11604"/>
        <dbReference type="ChEBI" id="CHEBI:15378"/>
        <dbReference type="ChEBI" id="CHEBI:29999"/>
        <dbReference type="ChEBI" id="CHEBI:30616"/>
        <dbReference type="ChEBI" id="CHEBI:83421"/>
        <dbReference type="ChEBI" id="CHEBI:456216"/>
        <dbReference type="EC" id="2.7.11.1"/>
    </reaction>
</comment>
<proteinExistence type="inferred from homology"/>
<dbReference type="InterPro" id="IPR001245">
    <property type="entry name" value="Ser-Thr/Tyr_kinase_cat_dom"/>
</dbReference>
<accession>A0AAV8R2K5</accession>
<dbReference type="InterPro" id="IPR008271">
    <property type="entry name" value="Ser/Thr_kinase_AS"/>
</dbReference>
<protein>
    <recommendedName>
        <fullName evidence="3">non-specific serine/threonine protein kinase</fullName>
        <ecNumber evidence="3">2.7.11.1</ecNumber>
    </recommendedName>
</protein>
<dbReference type="FunFam" id="3.30.200.20:FF:000060">
    <property type="entry name" value="Serine/threonine-protein kinase isoform 1"/>
    <property type="match status" value="1"/>
</dbReference>
<evidence type="ECO:0000256" key="4">
    <source>
        <dbReference type="ARBA" id="ARBA00022527"/>
    </source>
</evidence>
<dbReference type="Gene3D" id="3.30.200.20">
    <property type="entry name" value="Phosphorylase Kinase, domain 1"/>
    <property type="match status" value="1"/>
</dbReference>
<dbReference type="PANTHER" id="PTHR44329:SF277">
    <property type="entry name" value="SERINE_THREONINE-PROTEIN KINASE HT1-LIKE"/>
    <property type="match status" value="1"/>
</dbReference>
<dbReference type="InterPro" id="IPR011009">
    <property type="entry name" value="Kinase-like_dom_sf"/>
</dbReference>
<keyword evidence="7" id="KW-0418">Kinase</keyword>
<dbReference type="Pfam" id="PF07714">
    <property type="entry name" value="PK_Tyr_Ser-Thr"/>
    <property type="match status" value="1"/>
</dbReference>
<dbReference type="GO" id="GO:0016226">
    <property type="term" value="P:iron-sulfur cluster assembly"/>
    <property type="evidence" value="ECO:0007669"/>
    <property type="project" value="InterPro"/>
</dbReference>
<dbReference type="PROSITE" id="PS50011">
    <property type="entry name" value="PROTEIN_KINASE_DOM"/>
    <property type="match status" value="1"/>
</dbReference>
<dbReference type="GO" id="GO:0005524">
    <property type="term" value="F:ATP binding"/>
    <property type="evidence" value="ECO:0007669"/>
    <property type="project" value="UniProtKB-KW"/>
</dbReference>
<dbReference type="SUPFAM" id="SSF89360">
    <property type="entry name" value="HesB-like domain"/>
    <property type="match status" value="1"/>
</dbReference>
<name>A0AAV8R2K5_ENSVE</name>
<dbReference type="SMART" id="SM00220">
    <property type="entry name" value="S_TKc"/>
    <property type="match status" value="1"/>
</dbReference>
<dbReference type="InterPro" id="IPR000719">
    <property type="entry name" value="Prot_kinase_dom"/>
</dbReference>
<dbReference type="PROSITE" id="PS00108">
    <property type="entry name" value="PROTEIN_KINASE_ST"/>
    <property type="match status" value="1"/>
</dbReference>
<reference evidence="13 14" key="1">
    <citation type="submission" date="2022-12" db="EMBL/GenBank/DDBJ databases">
        <title>Chromosome-scale assembly of the Ensete ventricosum genome.</title>
        <authorList>
            <person name="Dussert Y."/>
            <person name="Stocks J."/>
            <person name="Wendawek A."/>
            <person name="Woldeyes F."/>
            <person name="Nichols R.A."/>
            <person name="Borrell J.S."/>
        </authorList>
    </citation>
    <scope>NUCLEOTIDE SEQUENCE [LARGE SCALE GENOMIC DNA]</scope>
    <source>
        <strain evidence="14">cv. Maze</strain>
        <tissue evidence="13">Seeds</tissue>
    </source>
</reference>
<evidence type="ECO:0000256" key="8">
    <source>
        <dbReference type="ARBA" id="ARBA00022840"/>
    </source>
</evidence>
<keyword evidence="8" id="KW-0067">ATP-binding</keyword>
<comment type="similarity">
    <text evidence="1">Belongs to the HesB/IscA family.</text>
</comment>
<dbReference type="Gene3D" id="1.10.510.10">
    <property type="entry name" value="Transferase(Phosphotransferase) domain 1"/>
    <property type="match status" value="1"/>
</dbReference>
<dbReference type="Proteomes" id="UP001222027">
    <property type="component" value="Unassembled WGS sequence"/>
</dbReference>
<keyword evidence="14" id="KW-1185">Reference proteome</keyword>
<evidence type="ECO:0000256" key="11">
    <source>
        <dbReference type="ARBA" id="ARBA00057984"/>
    </source>
</evidence>
<dbReference type="InterPro" id="IPR051681">
    <property type="entry name" value="Ser/Thr_Kinases-Pseudokinases"/>
</dbReference>
<organism evidence="13 14">
    <name type="scientific">Ensete ventricosum</name>
    <name type="common">Abyssinian banana</name>
    <name type="synonym">Musa ensete</name>
    <dbReference type="NCBI Taxonomy" id="4639"/>
    <lineage>
        <taxon>Eukaryota</taxon>
        <taxon>Viridiplantae</taxon>
        <taxon>Streptophyta</taxon>
        <taxon>Embryophyta</taxon>
        <taxon>Tracheophyta</taxon>
        <taxon>Spermatophyta</taxon>
        <taxon>Magnoliopsida</taxon>
        <taxon>Liliopsida</taxon>
        <taxon>Zingiberales</taxon>
        <taxon>Musaceae</taxon>
        <taxon>Ensete</taxon>
    </lineage>
</organism>
<evidence type="ECO:0000256" key="10">
    <source>
        <dbReference type="ARBA" id="ARBA00048679"/>
    </source>
</evidence>
<evidence type="ECO:0000313" key="13">
    <source>
        <dbReference type="EMBL" id="KAJ8492393.1"/>
    </source>
</evidence>
<dbReference type="Gene3D" id="2.60.300.12">
    <property type="entry name" value="HesB-like domain"/>
    <property type="match status" value="1"/>
</dbReference>
<dbReference type="PRINTS" id="PR00109">
    <property type="entry name" value="TYRKINASE"/>
</dbReference>
<dbReference type="EC" id="2.7.11.1" evidence="3"/>
<gene>
    <name evidence="13" type="ORF">OPV22_014114</name>
</gene>
<evidence type="ECO:0000256" key="6">
    <source>
        <dbReference type="ARBA" id="ARBA00022741"/>
    </source>
</evidence>
<keyword evidence="4" id="KW-0723">Serine/threonine-protein kinase</keyword>
<evidence type="ECO:0000256" key="1">
    <source>
        <dbReference type="ARBA" id="ARBA00006718"/>
    </source>
</evidence>
<dbReference type="CDD" id="cd13999">
    <property type="entry name" value="STKc_MAP3K-like"/>
    <property type="match status" value="1"/>
</dbReference>
<feature type="domain" description="Protein kinase" evidence="12">
    <location>
        <begin position="59"/>
        <end position="322"/>
    </location>
</feature>
<dbReference type="AlphaFoldDB" id="A0AAV8R2K5"/>
<comment type="catalytic activity">
    <reaction evidence="9">
        <text>L-threonyl-[protein] + ATP = O-phospho-L-threonyl-[protein] + ADP + H(+)</text>
        <dbReference type="Rhea" id="RHEA:46608"/>
        <dbReference type="Rhea" id="RHEA-COMP:11060"/>
        <dbReference type="Rhea" id="RHEA-COMP:11605"/>
        <dbReference type="ChEBI" id="CHEBI:15378"/>
        <dbReference type="ChEBI" id="CHEBI:30013"/>
        <dbReference type="ChEBI" id="CHEBI:30616"/>
        <dbReference type="ChEBI" id="CHEBI:61977"/>
        <dbReference type="ChEBI" id="CHEBI:456216"/>
        <dbReference type="EC" id="2.7.11.1"/>
    </reaction>
</comment>
<dbReference type="PANTHER" id="PTHR44329">
    <property type="entry name" value="SERINE/THREONINE-PROTEIN KINASE TNNI3K-RELATED"/>
    <property type="match status" value="1"/>
</dbReference>